<comment type="caution">
    <text evidence="2">The sequence shown here is derived from an EMBL/GenBank/DDBJ whole genome shotgun (WGS) entry which is preliminary data.</text>
</comment>
<keyword evidence="1" id="KW-0175">Coiled coil</keyword>
<dbReference type="RefSeq" id="WP_183128065.1">
    <property type="nucleotide sequence ID" value="NZ_JACJHR010000300.1"/>
</dbReference>
<evidence type="ECO:0000313" key="2">
    <source>
        <dbReference type="EMBL" id="MBB2506609.1"/>
    </source>
</evidence>
<evidence type="ECO:0000313" key="3">
    <source>
        <dbReference type="Proteomes" id="UP000550260"/>
    </source>
</evidence>
<dbReference type="AlphaFoldDB" id="A0A8E2B969"/>
<dbReference type="Gene3D" id="6.10.140.130">
    <property type="match status" value="1"/>
</dbReference>
<dbReference type="InterPro" id="IPR027417">
    <property type="entry name" value="P-loop_NTPase"/>
</dbReference>
<feature type="coiled-coil region" evidence="1">
    <location>
        <begin position="13"/>
        <end position="40"/>
    </location>
</feature>
<evidence type="ECO:0000256" key="1">
    <source>
        <dbReference type="SAM" id="Coils"/>
    </source>
</evidence>
<proteinExistence type="predicted"/>
<feature type="non-terminal residue" evidence="2">
    <location>
        <position position="1"/>
    </location>
</feature>
<feature type="non-terminal residue" evidence="2">
    <location>
        <position position="69"/>
    </location>
</feature>
<name>A0A8E2B969_9PSEU</name>
<dbReference type="EMBL" id="JACJHR010000300">
    <property type="protein sequence ID" value="MBB2506609.1"/>
    <property type="molecule type" value="Genomic_DNA"/>
</dbReference>
<organism evidence="2 3">
    <name type="scientific">Amycolatopsis echigonensis</name>
    <dbReference type="NCBI Taxonomy" id="2576905"/>
    <lineage>
        <taxon>Bacteria</taxon>
        <taxon>Bacillati</taxon>
        <taxon>Actinomycetota</taxon>
        <taxon>Actinomycetes</taxon>
        <taxon>Pseudonocardiales</taxon>
        <taxon>Pseudonocardiaceae</taxon>
        <taxon>Amycolatopsis</taxon>
    </lineage>
</organism>
<dbReference type="SUPFAM" id="SSF52540">
    <property type="entry name" value="P-loop containing nucleoside triphosphate hydrolases"/>
    <property type="match status" value="1"/>
</dbReference>
<accession>A0A8E2B969</accession>
<gene>
    <name evidence="2" type="ORF">H5411_46875</name>
</gene>
<protein>
    <submittedName>
        <fullName evidence="2">Uncharacterized protein</fullName>
    </submittedName>
</protein>
<sequence>AEADAMRAQWEAERAALRKVQSLRQEIDQVRHDAELAERDYDLNRAAELRHGRLPELERRLDAEEQQLT</sequence>
<dbReference type="Proteomes" id="UP000550260">
    <property type="component" value="Unassembled WGS sequence"/>
</dbReference>
<reference evidence="2 3" key="1">
    <citation type="submission" date="2020-08" db="EMBL/GenBank/DDBJ databases">
        <title>Amycolatopsis echigonensis JCM 21831.</title>
        <authorList>
            <person name="Tedsree N."/>
            <person name="Kuncharoen N."/>
            <person name="Likhitwitayawuid K."/>
            <person name="Tanasupawat S."/>
        </authorList>
    </citation>
    <scope>NUCLEOTIDE SEQUENCE [LARGE SCALE GENOMIC DNA]</scope>
    <source>
        <strain evidence="2 3">JCM 21831</strain>
    </source>
</reference>